<evidence type="ECO:0000259" key="1">
    <source>
        <dbReference type="Pfam" id="PF01408"/>
    </source>
</evidence>
<dbReference type="Proteomes" id="UP000308196">
    <property type="component" value="Chromosome"/>
</dbReference>
<dbReference type="GO" id="GO:0033712">
    <property type="term" value="F:1,5-anhydro-D-fructose reductase (1,5-anhydro-D-mannitol-forming) activity"/>
    <property type="evidence" value="ECO:0007669"/>
    <property type="project" value="UniProtKB-EC"/>
</dbReference>
<dbReference type="PANTHER" id="PTHR43249">
    <property type="entry name" value="UDP-N-ACETYL-2-AMINO-2-DEOXY-D-GLUCURONATE OXIDASE"/>
    <property type="match status" value="1"/>
</dbReference>
<evidence type="ECO:0000259" key="2">
    <source>
        <dbReference type="Pfam" id="PF22725"/>
    </source>
</evidence>
<dbReference type="PANTHER" id="PTHR43249:SF1">
    <property type="entry name" value="D-GLUCOSIDE 3-DEHYDROGENASE"/>
    <property type="match status" value="1"/>
</dbReference>
<dbReference type="GeneID" id="78465732"/>
<keyword evidence="3" id="KW-0560">Oxidoreductase</keyword>
<dbReference type="SUPFAM" id="SSF51735">
    <property type="entry name" value="NAD(P)-binding Rossmann-fold domains"/>
    <property type="match status" value="1"/>
</dbReference>
<dbReference type="KEGG" id="stha:NCTC11429_05188"/>
<dbReference type="Gene3D" id="3.30.360.10">
    <property type="entry name" value="Dihydrodipicolinate Reductase, domain 2"/>
    <property type="match status" value="1"/>
</dbReference>
<dbReference type="SUPFAM" id="SSF55347">
    <property type="entry name" value="Glyceraldehyde-3-phosphate dehydrogenase-like, C-terminal domain"/>
    <property type="match status" value="1"/>
</dbReference>
<gene>
    <name evidence="3" type="primary">afr_3</name>
    <name evidence="3" type="ORF">NCTC11429_05188</name>
</gene>
<dbReference type="AlphaFoldDB" id="A0A4U9W7W6"/>
<dbReference type="Gene3D" id="3.40.50.720">
    <property type="entry name" value="NAD(P)-binding Rossmann-like Domain"/>
    <property type="match status" value="1"/>
</dbReference>
<dbReference type="InterPro" id="IPR055170">
    <property type="entry name" value="GFO_IDH_MocA-like_dom"/>
</dbReference>
<dbReference type="STRING" id="1123265.GCA_000686625_00525"/>
<dbReference type="EMBL" id="LR590484">
    <property type="protein sequence ID" value="VTR54906.1"/>
    <property type="molecule type" value="Genomic_DNA"/>
</dbReference>
<organism evidence="3 4">
    <name type="scientific">Sphingobacterium thalpophilum</name>
    <dbReference type="NCBI Taxonomy" id="259"/>
    <lineage>
        <taxon>Bacteria</taxon>
        <taxon>Pseudomonadati</taxon>
        <taxon>Bacteroidota</taxon>
        <taxon>Sphingobacteriia</taxon>
        <taxon>Sphingobacteriales</taxon>
        <taxon>Sphingobacteriaceae</taxon>
        <taxon>Sphingobacterium</taxon>
    </lineage>
</organism>
<evidence type="ECO:0000313" key="3">
    <source>
        <dbReference type="EMBL" id="VTR54906.1"/>
    </source>
</evidence>
<dbReference type="InterPro" id="IPR052515">
    <property type="entry name" value="Gfo/Idh/MocA_Oxidoreductase"/>
</dbReference>
<dbReference type="InterPro" id="IPR000683">
    <property type="entry name" value="Gfo/Idh/MocA-like_OxRdtase_N"/>
</dbReference>
<feature type="domain" description="Gfo/Idh/MocA-like oxidoreductase N-terminal" evidence="1">
    <location>
        <begin position="9"/>
        <end position="127"/>
    </location>
</feature>
<sequence length="328" mass="36920">MKDNNTIVWGIIGCGDVTEKKSGPAFSKVEGSHLLAVMRRNASLAEDYARRHQIANWYANVDEMLGNSALNAIYIATPPSSHLDYALLALNLGKHVYVEKPVTLNAQEAVLLLQATKKSKGKLVVAHYRRQLPMFLKIKEWLDSGKIGAVQTVQLRLWQSRNHELVSKGADNWRTDPKISGGGYFFDLAPHQLDLMLYFFGPAIFYEGFSLVHDARNTVADYTSGTILFGNQVVFQGSWWFNAPANDHMDSCEILGTLGKIRFSLFGDSVYVRSNGQEEEIVFDHPEHIQYPMIASTVEFFRGNRPNPASIEEAVELMKIMDCFSKIR</sequence>
<proteinExistence type="predicted"/>
<evidence type="ECO:0000313" key="4">
    <source>
        <dbReference type="Proteomes" id="UP000308196"/>
    </source>
</evidence>
<dbReference type="Pfam" id="PF22725">
    <property type="entry name" value="GFO_IDH_MocA_C3"/>
    <property type="match status" value="1"/>
</dbReference>
<dbReference type="InterPro" id="IPR036291">
    <property type="entry name" value="NAD(P)-bd_dom_sf"/>
</dbReference>
<dbReference type="GO" id="GO:0000166">
    <property type="term" value="F:nucleotide binding"/>
    <property type="evidence" value="ECO:0007669"/>
    <property type="project" value="InterPro"/>
</dbReference>
<dbReference type="Pfam" id="PF01408">
    <property type="entry name" value="GFO_IDH_MocA"/>
    <property type="match status" value="1"/>
</dbReference>
<dbReference type="EC" id="1.1.1.292" evidence="3"/>
<reference evidence="3 4" key="1">
    <citation type="submission" date="2019-05" db="EMBL/GenBank/DDBJ databases">
        <authorList>
            <consortium name="Pathogen Informatics"/>
        </authorList>
    </citation>
    <scope>NUCLEOTIDE SEQUENCE [LARGE SCALE GENOMIC DNA]</scope>
    <source>
        <strain evidence="3 4">NCTC11429</strain>
    </source>
</reference>
<protein>
    <submittedName>
        <fullName evidence="3">1,5-anhydro-D-fructose reductase</fullName>
        <ecNumber evidence="3">1.1.1.292</ecNumber>
    </submittedName>
</protein>
<accession>A0A4U9W7W6</accession>
<feature type="domain" description="GFO/IDH/MocA-like oxidoreductase" evidence="2">
    <location>
        <begin position="135"/>
        <end position="262"/>
    </location>
</feature>
<name>A0A4U9W7W6_9SPHI</name>
<dbReference type="RefSeq" id="WP_028068631.1">
    <property type="nucleotide sequence ID" value="NZ_LR590484.1"/>
</dbReference>